<proteinExistence type="predicted"/>
<protein>
    <recommendedName>
        <fullName evidence="2">Flavodoxin-like fold domain-containing protein</fullName>
    </recommendedName>
</protein>
<dbReference type="RefSeq" id="WP_189477068.1">
    <property type="nucleotide sequence ID" value="NZ_BMYM01000001.1"/>
</dbReference>
<dbReference type="Proteomes" id="UP000644693">
    <property type="component" value="Unassembled WGS sequence"/>
</dbReference>
<organism evidence="3 4">
    <name type="scientific">Parahalioglobus pacificus</name>
    <dbReference type="NCBI Taxonomy" id="930806"/>
    <lineage>
        <taxon>Bacteria</taxon>
        <taxon>Pseudomonadati</taxon>
        <taxon>Pseudomonadota</taxon>
        <taxon>Gammaproteobacteria</taxon>
        <taxon>Cellvibrionales</taxon>
        <taxon>Halieaceae</taxon>
        <taxon>Parahalioglobus</taxon>
    </lineage>
</organism>
<evidence type="ECO:0000259" key="2">
    <source>
        <dbReference type="Pfam" id="PF02525"/>
    </source>
</evidence>
<evidence type="ECO:0000256" key="1">
    <source>
        <dbReference type="ARBA" id="ARBA00023002"/>
    </source>
</evidence>
<comment type="caution">
    <text evidence="3">The sequence shown here is derived from an EMBL/GenBank/DDBJ whole genome shotgun (WGS) entry which is preliminary data.</text>
</comment>
<dbReference type="Pfam" id="PF02525">
    <property type="entry name" value="Flavodoxin_2"/>
    <property type="match status" value="1"/>
</dbReference>
<reference evidence="3" key="1">
    <citation type="journal article" date="2014" name="Int. J. Syst. Evol. Microbiol.">
        <title>Complete genome sequence of Corynebacterium casei LMG S-19264T (=DSM 44701T), isolated from a smear-ripened cheese.</title>
        <authorList>
            <consortium name="US DOE Joint Genome Institute (JGI-PGF)"/>
            <person name="Walter F."/>
            <person name="Albersmeier A."/>
            <person name="Kalinowski J."/>
            <person name="Ruckert C."/>
        </authorList>
    </citation>
    <scope>NUCLEOTIDE SEQUENCE</scope>
    <source>
        <strain evidence="3">KCTC 23430</strain>
    </source>
</reference>
<dbReference type="EMBL" id="BMYM01000001">
    <property type="protein sequence ID" value="GHD32464.1"/>
    <property type="molecule type" value="Genomic_DNA"/>
</dbReference>
<sequence length="133" mass="15481">MLIKRRVLVLFAHPSLERSEVNVELLRRSRETEAVTVVDLYEQYPDFRIDVEAEQQRLLEHDVIVFMFPLYWYSTPAILKEWQDLVLEYGFAYGKDGNALHGKWFAWSLGCPAGCMAPLLSRLSWQWSSSAIA</sequence>
<evidence type="ECO:0000313" key="3">
    <source>
        <dbReference type="EMBL" id="GHD32464.1"/>
    </source>
</evidence>
<dbReference type="GO" id="GO:0009055">
    <property type="term" value="F:electron transfer activity"/>
    <property type="evidence" value="ECO:0007669"/>
    <property type="project" value="TreeGrafter"/>
</dbReference>
<dbReference type="AlphaFoldDB" id="A0A918XI96"/>
<dbReference type="GO" id="GO:0003955">
    <property type="term" value="F:NAD(P)H dehydrogenase (quinone) activity"/>
    <property type="evidence" value="ECO:0007669"/>
    <property type="project" value="TreeGrafter"/>
</dbReference>
<feature type="domain" description="Flavodoxin-like fold" evidence="2">
    <location>
        <begin position="6"/>
        <end position="108"/>
    </location>
</feature>
<reference evidence="3" key="2">
    <citation type="submission" date="2020-09" db="EMBL/GenBank/DDBJ databases">
        <authorList>
            <person name="Sun Q."/>
            <person name="Kim S."/>
        </authorList>
    </citation>
    <scope>NUCLEOTIDE SEQUENCE</scope>
    <source>
        <strain evidence="3">KCTC 23430</strain>
    </source>
</reference>
<keyword evidence="1" id="KW-0560">Oxidoreductase</keyword>
<dbReference type="PANTHER" id="PTHR47307">
    <property type="entry name" value="GLUTATHIONE-REGULATED POTASSIUM-EFFLUX SYSTEM ANCILLARY PROTEIN KEFG"/>
    <property type="match status" value="1"/>
</dbReference>
<dbReference type="InterPro" id="IPR046980">
    <property type="entry name" value="KefG/KefF"/>
</dbReference>
<dbReference type="SUPFAM" id="SSF52218">
    <property type="entry name" value="Flavoproteins"/>
    <property type="match status" value="1"/>
</dbReference>
<dbReference type="InterPro" id="IPR003680">
    <property type="entry name" value="Flavodoxin_fold"/>
</dbReference>
<dbReference type="InterPro" id="IPR029039">
    <property type="entry name" value="Flavoprotein-like_sf"/>
</dbReference>
<keyword evidence="4" id="KW-1185">Reference proteome</keyword>
<dbReference type="PANTHER" id="PTHR47307:SF1">
    <property type="entry name" value="GLUTATHIONE-REGULATED POTASSIUM-EFFLUX SYSTEM ANCILLARY PROTEIN KEFG"/>
    <property type="match status" value="1"/>
</dbReference>
<dbReference type="Gene3D" id="3.40.50.360">
    <property type="match status" value="1"/>
</dbReference>
<accession>A0A918XI96</accession>
<evidence type="ECO:0000313" key="4">
    <source>
        <dbReference type="Proteomes" id="UP000644693"/>
    </source>
</evidence>
<name>A0A918XI96_9GAMM</name>
<dbReference type="GO" id="GO:0010181">
    <property type="term" value="F:FMN binding"/>
    <property type="evidence" value="ECO:0007669"/>
    <property type="project" value="TreeGrafter"/>
</dbReference>
<gene>
    <name evidence="3" type="ORF">GCM10007053_16760</name>
</gene>